<evidence type="ECO:0000256" key="5">
    <source>
        <dbReference type="ARBA" id="ARBA00023136"/>
    </source>
</evidence>
<dbReference type="GO" id="GO:0032468">
    <property type="term" value="P:Golgi calcium ion homeostasis"/>
    <property type="evidence" value="ECO:0007669"/>
    <property type="project" value="TreeGrafter"/>
</dbReference>
<keyword evidence="5 6" id="KW-0472">Membrane</keyword>
<dbReference type="AlphaFoldDB" id="A0A6A1VTQ7"/>
<dbReference type="PANTHER" id="PTHR12608:SF6">
    <property type="entry name" value="PROTEIN PAM71, CHLOROPLASTIC"/>
    <property type="match status" value="1"/>
</dbReference>
<dbReference type="GO" id="GO:0005794">
    <property type="term" value="C:Golgi apparatus"/>
    <property type="evidence" value="ECO:0007669"/>
    <property type="project" value="TreeGrafter"/>
</dbReference>
<dbReference type="Pfam" id="PF01169">
    <property type="entry name" value="GDT1"/>
    <property type="match status" value="2"/>
</dbReference>
<evidence type="ECO:0000256" key="4">
    <source>
        <dbReference type="ARBA" id="ARBA00022989"/>
    </source>
</evidence>
<reference evidence="7 8" key="1">
    <citation type="journal article" date="2019" name="Plant Biotechnol. J.">
        <title>The red bayberry genome and genetic basis of sex determination.</title>
        <authorList>
            <person name="Jia H.M."/>
            <person name="Jia H.J."/>
            <person name="Cai Q.L."/>
            <person name="Wang Y."/>
            <person name="Zhao H.B."/>
            <person name="Yang W.F."/>
            <person name="Wang G.Y."/>
            <person name="Li Y.H."/>
            <person name="Zhan D.L."/>
            <person name="Shen Y.T."/>
            <person name="Niu Q.F."/>
            <person name="Chang L."/>
            <person name="Qiu J."/>
            <person name="Zhao L."/>
            <person name="Xie H.B."/>
            <person name="Fu W.Y."/>
            <person name="Jin J."/>
            <person name="Li X.W."/>
            <person name="Jiao Y."/>
            <person name="Zhou C.C."/>
            <person name="Tu T."/>
            <person name="Chai C.Y."/>
            <person name="Gao J.L."/>
            <person name="Fan L.J."/>
            <person name="van de Weg E."/>
            <person name="Wang J.Y."/>
            <person name="Gao Z.S."/>
        </authorList>
    </citation>
    <scope>NUCLEOTIDE SEQUENCE [LARGE SCALE GENOMIC DNA]</scope>
    <source>
        <tissue evidence="7">Leaves</tissue>
    </source>
</reference>
<dbReference type="InterPro" id="IPR001727">
    <property type="entry name" value="GDT1-like"/>
</dbReference>
<feature type="transmembrane region" description="Helical" evidence="6">
    <location>
        <begin position="324"/>
        <end position="344"/>
    </location>
</feature>
<dbReference type="InterPro" id="IPR049555">
    <property type="entry name" value="GDT1-like_CS"/>
</dbReference>
<proteinExistence type="inferred from homology"/>
<dbReference type="GO" id="GO:0032472">
    <property type="term" value="P:Golgi calcium ion transport"/>
    <property type="evidence" value="ECO:0007669"/>
    <property type="project" value="TreeGrafter"/>
</dbReference>
<accession>A0A6A1VTQ7</accession>
<protein>
    <recommendedName>
        <fullName evidence="6">GDT1 family protein</fullName>
    </recommendedName>
</protein>
<keyword evidence="3 6" id="KW-0812">Transmembrane</keyword>
<evidence type="ECO:0000256" key="1">
    <source>
        <dbReference type="ARBA" id="ARBA00004141"/>
    </source>
</evidence>
<evidence type="ECO:0000256" key="6">
    <source>
        <dbReference type="RuleBase" id="RU365102"/>
    </source>
</evidence>
<evidence type="ECO:0000256" key="3">
    <source>
        <dbReference type="ARBA" id="ARBA00022692"/>
    </source>
</evidence>
<feature type="transmembrane region" description="Helical" evidence="6">
    <location>
        <begin position="356"/>
        <end position="377"/>
    </location>
</feature>
<keyword evidence="8" id="KW-1185">Reference proteome</keyword>
<feature type="transmembrane region" description="Helical" evidence="6">
    <location>
        <begin position="196"/>
        <end position="221"/>
    </location>
</feature>
<dbReference type="PROSITE" id="PS01214">
    <property type="entry name" value="UPF0016"/>
    <property type="match status" value="1"/>
</dbReference>
<dbReference type="GO" id="GO:0015085">
    <property type="term" value="F:calcium ion transmembrane transporter activity"/>
    <property type="evidence" value="ECO:0007669"/>
    <property type="project" value="TreeGrafter"/>
</dbReference>
<dbReference type="GO" id="GO:0005384">
    <property type="term" value="F:manganese ion transmembrane transporter activity"/>
    <property type="evidence" value="ECO:0007669"/>
    <property type="project" value="TreeGrafter"/>
</dbReference>
<dbReference type="EMBL" id="RXIC02000022">
    <property type="protein sequence ID" value="KAB1215416.1"/>
    <property type="molecule type" value="Genomic_DNA"/>
</dbReference>
<comment type="subcellular location">
    <subcellularLocation>
        <location evidence="1 6">Membrane</location>
        <topology evidence="1 6">Multi-pass membrane protein</topology>
    </subcellularLocation>
</comment>
<dbReference type="OrthoDB" id="442680at2759"/>
<name>A0A6A1VTQ7_9ROSI</name>
<gene>
    <name evidence="7" type="ORF">CJ030_MR4G025325</name>
</gene>
<feature type="transmembrane region" description="Helical" evidence="6">
    <location>
        <begin position="280"/>
        <end position="304"/>
    </location>
</feature>
<evidence type="ECO:0000256" key="2">
    <source>
        <dbReference type="ARBA" id="ARBA00009190"/>
    </source>
</evidence>
<keyword evidence="4 6" id="KW-1133">Transmembrane helix</keyword>
<comment type="caution">
    <text evidence="7">The sequence shown here is derived from an EMBL/GenBank/DDBJ whole genome shotgun (WGS) entry which is preliminary data.</text>
</comment>
<evidence type="ECO:0000313" key="8">
    <source>
        <dbReference type="Proteomes" id="UP000516437"/>
    </source>
</evidence>
<dbReference type="GO" id="GO:0009535">
    <property type="term" value="C:chloroplast thylakoid membrane"/>
    <property type="evidence" value="ECO:0007669"/>
    <property type="project" value="TreeGrafter"/>
</dbReference>
<dbReference type="Proteomes" id="UP000516437">
    <property type="component" value="Chromosome 4"/>
</dbReference>
<evidence type="ECO:0000313" key="7">
    <source>
        <dbReference type="EMBL" id="KAB1215416.1"/>
    </source>
</evidence>
<dbReference type="PANTHER" id="PTHR12608">
    <property type="entry name" value="TRANSMEMBRANE PROTEIN HTP-1 RELATED"/>
    <property type="match status" value="1"/>
</dbReference>
<sequence>MTLSESVLGAKLLPSCARYGKPFTACCLFSLSSRSKKQNSKHFRGNPSPISSRYSSQWSATTTSSDSHDLSPGYKTCKLNKRSMAGMDDCCASYQSLAENNSRREYHIAPHILASDHSVSGTMKFLLMFGLLTLQGSQPAVALSDIASGLQSVPYLGDLGDISTGFASAFLLIFFSELGDKTFFIAALLAARNSAAVVFVGTFGALAAMTIISVVLGRTFHYVDEILPFRFGETDLPIDDIAAVFLLVYFGVSTLLDATSSDSPKAEDEQKEAELAVSKFSGNGAGILSAANTIISTFFLVFVAEWGDKSFFSTIALAAASSPLGVIGGALAGHSVATLLAVLGGSMMGTFLSEKAIAYIGGVLFLVFAAVTLVEIVN</sequence>
<feature type="transmembrane region" description="Helical" evidence="6">
    <location>
        <begin position="241"/>
        <end position="259"/>
    </location>
</feature>
<organism evidence="7 8">
    <name type="scientific">Morella rubra</name>
    <name type="common">Chinese bayberry</name>
    <dbReference type="NCBI Taxonomy" id="262757"/>
    <lineage>
        <taxon>Eukaryota</taxon>
        <taxon>Viridiplantae</taxon>
        <taxon>Streptophyta</taxon>
        <taxon>Embryophyta</taxon>
        <taxon>Tracheophyta</taxon>
        <taxon>Spermatophyta</taxon>
        <taxon>Magnoliopsida</taxon>
        <taxon>eudicotyledons</taxon>
        <taxon>Gunneridae</taxon>
        <taxon>Pentapetalae</taxon>
        <taxon>rosids</taxon>
        <taxon>fabids</taxon>
        <taxon>Fagales</taxon>
        <taxon>Myricaceae</taxon>
        <taxon>Morella</taxon>
    </lineage>
</organism>
<comment type="similarity">
    <text evidence="2 6">Belongs to the GDT1 family.</text>
</comment>